<proteinExistence type="predicted"/>
<protein>
    <submittedName>
        <fullName evidence="1">Uncharacterized protein</fullName>
    </submittedName>
</protein>
<gene>
    <name evidence="1" type="ORF">MRATA1EN3_LOCUS14919</name>
</gene>
<reference evidence="1" key="1">
    <citation type="submission" date="2023-05" db="EMBL/GenBank/DDBJ databases">
        <authorList>
            <consortium name="ELIXIR-Norway"/>
        </authorList>
    </citation>
    <scope>NUCLEOTIDE SEQUENCE</scope>
</reference>
<dbReference type="Proteomes" id="UP001162501">
    <property type="component" value="Chromosome 26"/>
</dbReference>
<evidence type="ECO:0000313" key="2">
    <source>
        <dbReference type="Proteomes" id="UP001162501"/>
    </source>
</evidence>
<evidence type="ECO:0000313" key="1">
    <source>
        <dbReference type="EMBL" id="CAI9703706.1"/>
    </source>
</evidence>
<dbReference type="EMBL" id="OX596110">
    <property type="protein sequence ID" value="CAI9703706.1"/>
    <property type="molecule type" value="Genomic_DNA"/>
</dbReference>
<name>A0ACB0ESS1_RANTA</name>
<accession>A0ACB0ESS1</accession>
<sequence length="116" mass="12726">MSPCLKHTRSIREVSSVKPSSRVCFTSFRRGSPGGLATSWLVSPPTCARPIQRPSLDTPCEYEALIELTKEGPLDRALLAENSNYILPIVTKRKEIDDGSSNFLSKINIITAGMFG</sequence>
<organism evidence="1 2">
    <name type="scientific">Rangifer tarandus platyrhynchus</name>
    <name type="common">Svalbard reindeer</name>
    <dbReference type="NCBI Taxonomy" id="3082113"/>
    <lineage>
        <taxon>Eukaryota</taxon>
        <taxon>Metazoa</taxon>
        <taxon>Chordata</taxon>
        <taxon>Craniata</taxon>
        <taxon>Vertebrata</taxon>
        <taxon>Euteleostomi</taxon>
        <taxon>Mammalia</taxon>
        <taxon>Eutheria</taxon>
        <taxon>Laurasiatheria</taxon>
        <taxon>Artiodactyla</taxon>
        <taxon>Ruminantia</taxon>
        <taxon>Pecora</taxon>
        <taxon>Cervidae</taxon>
        <taxon>Odocoileinae</taxon>
        <taxon>Rangifer</taxon>
    </lineage>
</organism>